<accession>A0ABV2SYB3</accession>
<dbReference type="EMBL" id="JBEXAC010000001">
    <property type="protein sequence ID" value="MET6995763.1"/>
    <property type="molecule type" value="Genomic_DNA"/>
</dbReference>
<evidence type="ECO:0000313" key="7">
    <source>
        <dbReference type="EMBL" id="MET6995763.1"/>
    </source>
</evidence>
<dbReference type="InterPro" id="IPR011662">
    <property type="entry name" value="Secretin/TonB_short_N"/>
</dbReference>
<reference evidence="7 8" key="1">
    <citation type="submission" date="2024-06" db="EMBL/GenBank/DDBJ databases">
        <title>Chitinophaga defluvii sp. nov., isolated from municipal sewage.</title>
        <authorList>
            <person name="Zhang L."/>
        </authorList>
    </citation>
    <scope>NUCLEOTIDE SEQUENCE [LARGE SCALE GENOMIC DNA]</scope>
    <source>
        <strain evidence="7 8">H8</strain>
    </source>
</reference>
<dbReference type="NCBIfam" id="TIGR04056">
    <property type="entry name" value="OMP_RagA_SusC"/>
    <property type="match status" value="1"/>
</dbReference>
<keyword evidence="1 4" id="KW-0813">Transport</keyword>
<dbReference type="SUPFAM" id="SSF49464">
    <property type="entry name" value="Carboxypeptidase regulatory domain-like"/>
    <property type="match status" value="1"/>
</dbReference>
<feature type="domain" description="Secretin/TonB short N-terminal" evidence="5">
    <location>
        <begin position="74"/>
        <end position="117"/>
    </location>
</feature>
<comment type="caution">
    <text evidence="7">The sequence shown here is derived from an EMBL/GenBank/DDBJ whole genome shotgun (WGS) entry which is preliminary data.</text>
</comment>
<dbReference type="InterPro" id="IPR008969">
    <property type="entry name" value="CarboxyPept-like_regulatory"/>
</dbReference>
<evidence type="ECO:0000259" key="5">
    <source>
        <dbReference type="Pfam" id="PF07660"/>
    </source>
</evidence>
<dbReference type="NCBIfam" id="TIGR04057">
    <property type="entry name" value="SusC_RagA_signa"/>
    <property type="match status" value="1"/>
</dbReference>
<dbReference type="Pfam" id="PF07715">
    <property type="entry name" value="Plug"/>
    <property type="match status" value="1"/>
</dbReference>
<dbReference type="Gene3D" id="2.60.40.1120">
    <property type="entry name" value="Carboxypeptidase-like, regulatory domain"/>
    <property type="match status" value="1"/>
</dbReference>
<evidence type="ECO:0000259" key="6">
    <source>
        <dbReference type="Pfam" id="PF07715"/>
    </source>
</evidence>
<dbReference type="RefSeq" id="WP_354658412.1">
    <property type="nucleotide sequence ID" value="NZ_JBEXAC010000001.1"/>
</dbReference>
<dbReference type="Proteomes" id="UP001549749">
    <property type="component" value="Unassembled WGS sequence"/>
</dbReference>
<organism evidence="7 8">
    <name type="scientific">Chitinophaga defluvii</name>
    <dbReference type="NCBI Taxonomy" id="3163343"/>
    <lineage>
        <taxon>Bacteria</taxon>
        <taxon>Pseudomonadati</taxon>
        <taxon>Bacteroidota</taxon>
        <taxon>Chitinophagia</taxon>
        <taxon>Chitinophagales</taxon>
        <taxon>Chitinophagaceae</taxon>
        <taxon>Chitinophaga</taxon>
    </lineage>
</organism>
<proteinExistence type="inferred from homology"/>
<dbReference type="Gene3D" id="2.170.130.10">
    <property type="entry name" value="TonB-dependent receptor, plug domain"/>
    <property type="match status" value="1"/>
</dbReference>
<keyword evidence="2 4" id="KW-0472">Membrane</keyword>
<gene>
    <name evidence="7" type="ORF">ABR189_00210</name>
</gene>
<comment type="subcellular location">
    <subcellularLocation>
        <location evidence="4">Cell outer membrane</location>
        <topology evidence="4">Multi-pass membrane protein</topology>
    </subcellularLocation>
</comment>
<comment type="similarity">
    <text evidence="4">Belongs to the TonB-dependent receptor family.</text>
</comment>
<feature type="domain" description="TonB-dependent receptor plug" evidence="6">
    <location>
        <begin position="224"/>
        <end position="334"/>
    </location>
</feature>
<dbReference type="SUPFAM" id="SSF56935">
    <property type="entry name" value="Porins"/>
    <property type="match status" value="1"/>
</dbReference>
<dbReference type="InterPro" id="IPR012910">
    <property type="entry name" value="Plug_dom"/>
</dbReference>
<dbReference type="Pfam" id="PF07660">
    <property type="entry name" value="STN"/>
    <property type="match status" value="1"/>
</dbReference>
<keyword evidence="8" id="KW-1185">Reference proteome</keyword>
<evidence type="ECO:0000256" key="4">
    <source>
        <dbReference type="PROSITE-ProRule" id="PRU01360"/>
    </source>
</evidence>
<evidence type="ECO:0000256" key="3">
    <source>
        <dbReference type="ARBA" id="ARBA00023237"/>
    </source>
</evidence>
<evidence type="ECO:0000256" key="2">
    <source>
        <dbReference type="ARBA" id="ARBA00023136"/>
    </source>
</evidence>
<evidence type="ECO:0000256" key="1">
    <source>
        <dbReference type="ARBA" id="ARBA00022448"/>
    </source>
</evidence>
<protein>
    <submittedName>
        <fullName evidence="7">SusC/RagA family TonB-linked outer membrane protein</fullName>
    </submittedName>
</protein>
<keyword evidence="4" id="KW-1134">Transmembrane beta strand</keyword>
<dbReference type="PROSITE" id="PS52016">
    <property type="entry name" value="TONB_DEPENDENT_REC_3"/>
    <property type="match status" value="1"/>
</dbReference>
<dbReference type="InterPro" id="IPR023996">
    <property type="entry name" value="TonB-dep_OMP_SusC/RagA"/>
</dbReference>
<dbReference type="InterPro" id="IPR023997">
    <property type="entry name" value="TonB-dep_OMP_SusC/RagA_CS"/>
</dbReference>
<keyword evidence="3 4" id="KW-0998">Cell outer membrane</keyword>
<evidence type="ECO:0000313" key="8">
    <source>
        <dbReference type="Proteomes" id="UP001549749"/>
    </source>
</evidence>
<dbReference type="InterPro" id="IPR037066">
    <property type="entry name" value="Plug_dom_sf"/>
</dbReference>
<sequence>MEKNRMVSIDLKGSRMSRLSTKFVWILVLLIALQASAEAFAQQVTLHKKQAPLLEVLNSIKQQTGYFYVCQIALLNESKPVDVNVENAPLEQALAAVFKAQPLAWSIHGKTIVVRRKGTPAPSQLQDTVITTFTVMGNVKDQQGHPMPGASIAISGTQRGGQTDAAGNFLLKEVALPAVIEVRYTGFVPQRLSVINDDMLYVTLQESKQQVNEVVVTGYSSKKISELTGSLSTVKGEALKNVTSASILQNIQGKITGLNASSVGGNPAEEVNLTVRGVGSLGGTGSTQPLIVIDGLIQDAGGVANVSPNDVASVTLLKDAAATALYGARAANGVLLINTKRGGTEDGKPKVNFESVFSWEKPSFGKFRMMNSAERYDLMEQAYGNDYRNENPGATDTDVRNYLGTVMPDKQQALANNTDWVKAGYRTGQIQRYNLSVSGGAQKFKYYAGGTYHHELPVAFTDQYDKYQLRVNTEYAPSSKFTITTGFNGSFTKSRSAGLSNYQSNLYGMMPWDNPRRPDGSYKTGGPNEAGWYSGSSTYNPLYDAAWQYGFDKTYLASGDTKLQYNITPWLSVSSANRITLGFGKFGFYTDPRDSASYRPGGFYLQQASTRINYITSNMLSFNKRIGQHAIKGLAGMEFNDIRNELTSVAVRDITPGSTSIASGKVDRTGEDIQEIAFLSYLSELNYSYKDRYFLSASLRSDGSSKFGANNKFGTFYSIGAAWNISDEVFLSGNKTITNLRLRFSHGTSGNADPVGAYDIYGVYDFITYLSDQYNGQPGIIPGSQANNPDLHWEVQRMNNLGVNIALWNRLHVNIDLYDKANGSLLRAVPAAGTSGIPSVVKNIGKISNKGLEVEINSDNLKGKVNWTTNLNLSFNRNKVLYLTGVPEVFPTTGTNNLLAPGYAVGSYWGLVYKGADPETGKPSYEMIDEQGKSSVTTDISKATPQYLGNPQPKFYGGISNTVAYRGFTLSVLLDYVSGLKLFNDIRGSRYGAYEMDGASRTSNNVALPDGQTRWQRPGDHAFAPAATLVGYADASGWTTTRFLEDASYLRIRNVRLSYDMPERWLSRWKMQGATLFVSGDHLYTFTRFSGLDPESGGLSAEYASKYVINRKVSVGLSISF</sequence>
<keyword evidence="4" id="KW-0812">Transmembrane</keyword>
<dbReference type="Pfam" id="PF13715">
    <property type="entry name" value="CarbopepD_reg_2"/>
    <property type="match status" value="1"/>
</dbReference>
<dbReference type="InterPro" id="IPR039426">
    <property type="entry name" value="TonB-dep_rcpt-like"/>
</dbReference>
<name>A0ABV2SYB3_9BACT</name>